<keyword evidence="7 9" id="KW-1133">Transmembrane helix</keyword>
<dbReference type="GO" id="GO:0005886">
    <property type="term" value="C:plasma membrane"/>
    <property type="evidence" value="ECO:0007669"/>
    <property type="project" value="UniProtKB-SubCell"/>
</dbReference>
<accession>A0A845QDL6</accession>
<evidence type="ECO:0000256" key="3">
    <source>
        <dbReference type="ARBA" id="ARBA00022448"/>
    </source>
</evidence>
<dbReference type="InterPro" id="IPR047055">
    <property type="entry name" value="MotA-like"/>
</dbReference>
<evidence type="ECO:0000256" key="9">
    <source>
        <dbReference type="SAM" id="Phobius"/>
    </source>
</evidence>
<keyword evidence="6" id="KW-0283">Flagellar rotation</keyword>
<evidence type="ECO:0000256" key="2">
    <source>
        <dbReference type="ARBA" id="ARBA00008038"/>
    </source>
</evidence>
<dbReference type="AlphaFoldDB" id="A0A845QDL6"/>
<evidence type="ECO:0000256" key="10">
    <source>
        <dbReference type="SAM" id="SignalP"/>
    </source>
</evidence>
<dbReference type="GO" id="GO:0071978">
    <property type="term" value="P:bacterial-type flagellum-dependent swarming motility"/>
    <property type="evidence" value="ECO:0007669"/>
    <property type="project" value="InterPro"/>
</dbReference>
<evidence type="ECO:0000256" key="4">
    <source>
        <dbReference type="ARBA" id="ARBA00022475"/>
    </source>
</evidence>
<feature type="domain" description="MotA/TolQ/ExbB proton channel" evidence="11">
    <location>
        <begin position="107"/>
        <end position="217"/>
    </location>
</feature>
<evidence type="ECO:0000313" key="12">
    <source>
        <dbReference type="EMBL" id="NBG96662.1"/>
    </source>
</evidence>
<dbReference type="OrthoDB" id="9806929at2"/>
<keyword evidence="5 9" id="KW-0812">Transmembrane</keyword>
<keyword evidence="12" id="KW-0966">Cell projection</keyword>
<dbReference type="Proteomes" id="UP000470384">
    <property type="component" value="Unassembled WGS sequence"/>
</dbReference>
<dbReference type="EMBL" id="WXYQ01000011">
    <property type="protein sequence ID" value="NBG96662.1"/>
    <property type="molecule type" value="Genomic_DNA"/>
</dbReference>
<comment type="similarity">
    <text evidence="2">Belongs to the MotA family.</text>
</comment>
<evidence type="ECO:0000313" key="13">
    <source>
        <dbReference type="Proteomes" id="UP000470384"/>
    </source>
</evidence>
<evidence type="ECO:0000256" key="6">
    <source>
        <dbReference type="ARBA" id="ARBA00022779"/>
    </source>
</evidence>
<keyword evidence="13" id="KW-1185">Reference proteome</keyword>
<feature type="chain" id="PRO_5032623689" evidence="10">
    <location>
        <begin position="20"/>
        <end position="257"/>
    </location>
</feature>
<keyword evidence="8 9" id="KW-0472">Membrane</keyword>
<dbReference type="GO" id="GO:0006935">
    <property type="term" value="P:chemotaxis"/>
    <property type="evidence" value="ECO:0007669"/>
    <property type="project" value="InterPro"/>
</dbReference>
<organism evidence="12 13">
    <name type="scientific">Pyruvatibacter mobilis</name>
    <dbReference type="NCBI Taxonomy" id="1712261"/>
    <lineage>
        <taxon>Bacteria</taxon>
        <taxon>Pseudomonadati</taxon>
        <taxon>Pseudomonadota</taxon>
        <taxon>Alphaproteobacteria</taxon>
        <taxon>Hyphomicrobiales</taxon>
        <taxon>Parvibaculaceae</taxon>
        <taxon>Pyruvatibacter</taxon>
    </lineage>
</organism>
<feature type="transmembrane region" description="Helical" evidence="9">
    <location>
        <begin position="151"/>
        <end position="171"/>
    </location>
</feature>
<keyword evidence="4" id="KW-1003">Cell membrane</keyword>
<evidence type="ECO:0000256" key="1">
    <source>
        <dbReference type="ARBA" id="ARBA00004651"/>
    </source>
</evidence>
<keyword evidence="12" id="KW-0282">Flagellum</keyword>
<evidence type="ECO:0000256" key="5">
    <source>
        <dbReference type="ARBA" id="ARBA00022692"/>
    </source>
</evidence>
<comment type="subcellular location">
    <subcellularLocation>
        <location evidence="1">Cell membrane</location>
        <topology evidence="1">Multi-pass membrane protein</topology>
    </subcellularLocation>
</comment>
<dbReference type="Pfam" id="PF01618">
    <property type="entry name" value="MotA_ExbB"/>
    <property type="match status" value="1"/>
</dbReference>
<feature type="transmembrane region" description="Helical" evidence="9">
    <location>
        <begin position="35"/>
        <end position="52"/>
    </location>
</feature>
<keyword evidence="10" id="KW-0732">Signal</keyword>
<keyword evidence="12" id="KW-0969">Cilium</keyword>
<dbReference type="PROSITE" id="PS01307">
    <property type="entry name" value="MOTA"/>
    <property type="match status" value="1"/>
</dbReference>
<proteinExistence type="inferred from homology"/>
<protein>
    <submittedName>
        <fullName evidence="12">Flagellar motor protein MotA</fullName>
    </submittedName>
</protein>
<gene>
    <name evidence="12" type="ORF">GTQ45_13050</name>
</gene>
<name>A0A845QDL6_9HYPH</name>
<comment type="caution">
    <text evidence="12">The sequence shown here is derived from an EMBL/GenBank/DDBJ whole genome shotgun (WGS) entry which is preliminary data.</text>
</comment>
<dbReference type="PANTHER" id="PTHR30433:SF2">
    <property type="entry name" value="MOTILITY PROTEIN A"/>
    <property type="match status" value="1"/>
</dbReference>
<dbReference type="RefSeq" id="WP_160588709.1">
    <property type="nucleotide sequence ID" value="NZ_BMHN01000001.1"/>
</dbReference>
<feature type="signal peptide" evidence="10">
    <location>
        <begin position="1"/>
        <end position="19"/>
    </location>
</feature>
<dbReference type="InterPro" id="IPR000540">
    <property type="entry name" value="Flag_MotA_CS"/>
</dbReference>
<evidence type="ECO:0000256" key="7">
    <source>
        <dbReference type="ARBA" id="ARBA00022989"/>
    </source>
</evidence>
<dbReference type="InterPro" id="IPR002898">
    <property type="entry name" value="MotA_ExbB_proton_chnl"/>
</dbReference>
<sequence>MRASLTTFAALLASFGLLAAALTLEGNAGAFLDARAALIVLGGTLAVTMISFSPAEVIMAMRETGSALNTARADRRAAADRMLKIAERSRKDGLLAVERVLPQLRRDPFLKRALGMLVDGITVTEVERMLEDERRATVQRRLDSAEILRRAADIAPAMGLIGTLVGLVQMLGQLNDPSAIGPAMAVALLTTFYGAVLGTVVLAPLAAKLERVSSDERDLLAIYAAGAAAIGRKDHPRQVEHTLNALLPEAERVQYSR</sequence>
<evidence type="ECO:0000259" key="11">
    <source>
        <dbReference type="Pfam" id="PF01618"/>
    </source>
</evidence>
<dbReference type="GeneID" id="300653833"/>
<keyword evidence="3" id="KW-0813">Transport</keyword>
<reference evidence="12 13" key="1">
    <citation type="journal article" date="2016" name="Int. J. Syst. Evol. Microbiol.">
        <title>Pyruvatibacter mobilis gen. nov., sp. nov., a marine bacterium from the culture broth of Picochlorum sp. 122.</title>
        <authorList>
            <person name="Wang G."/>
            <person name="Tang M."/>
            <person name="Wu H."/>
            <person name="Dai S."/>
            <person name="Li T."/>
            <person name="Chen C."/>
            <person name="He H."/>
            <person name="Fan J."/>
            <person name="Xiang W."/>
            <person name="Li X."/>
        </authorList>
    </citation>
    <scope>NUCLEOTIDE SEQUENCE [LARGE SCALE GENOMIC DNA]</scope>
    <source>
        <strain evidence="12 13">GYP-11</strain>
    </source>
</reference>
<dbReference type="PANTHER" id="PTHR30433">
    <property type="entry name" value="CHEMOTAXIS PROTEIN MOTA"/>
    <property type="match status" value="1"/>
</dbReference>
<feature type="transmembrane region" description="Helical" evidence="9">
    <location>
        <begin position="183"/>
        <end position="207"/>
    </location>
</feature>
<evidence type="ECO:0000256" key="8">
    <source>
        <dbReference type="ARBA" id="ARBA00023136"/>
    </source>
</evidence>